<dbReference type="EMBL" id="NMUH01014077">
    <property type="protein sequence ID" value="MQM22826.1"/>
    <property type="molecule type" value="Genomic_DNA"/>
</dbReference>
<keyword evidence="2" id="KW-1133">Transmembrane helix</keyword>
<organism evidence="4 5">
    <name type="scientific">Colocasia esculenta</name>
    <name type="common">Wild taro</name>
    <name type="synonym">Arum esculentum</name>
    <dbReference type="NCBI Taxonomy" id="4460"/>
    <lineage>
        <taxon>Eukaryota</taxon>
        <taxon>Viridiplantae</taxon>
        <taxon>Streptophyta</taxon>
        <taxon>Embryophyta</taxon>
        <taxon>Tracheophyta</taxon>
        <taxon>Spermatophyta</taxon>
        <taxon>Magnoliopsida</taxon>
        <taxon>Liliopsida</taxon>
        <taxon>Araceae</taxon>
        <taxon>Aroideae</taxon>
        <taxon>Colocasieae</taxon>
        <taxon>Colocasia</taxon>
    </lineage>
</organism>
<comment type="caution">
    <text evidence="4">The sequence shown here is derived from an EMBL/GenBank/DDBJ whole genome shotgun (WGS) entry which is preliminary data.</text>
</comment>
<reference evidence="4" key="1">
    <citation type="submission" date="2017-07" db="EMBL/GenBank/DDBJ databases">
        <title>Taro Niue Genome Assembly and Annotation.</title>
        <authorList>
            <person name="Atibalentja N."/>
            <person name="Keating K."/>
            <person name="Fields C.J."/>
        </authorList>
    </citation>
    <scope>NUCLEOTIDE SEQUENCE</scope>
    <source>
        <strain evidence="4">Niue_2</strain>
        <tissue evidence="4">Leaf</tissue>
    </source>
</reference>
<feature type="region of interest" description="Disordered" evidence="1">
    <location>
        <begin position="48"/>
        <end position="76"/>
    </location>
</feature>
<dbReference type="SMART" id="SM00198">
    <property type="entry name" value="SCP"/>
    <property type="match status" value="1"/>
</dbReference>
<feature type="region of interest" description="Disordered" evidence="1">
    <location>
        <begin position="1"/>
        <end position="33"/>
    </location>
</feature>
<protein>
    <recommendedName>
        <fullName evidence="3">SCP domain-containing protein</fullName>
    </recommendedName>
</protein>
<accession>A0A843XU72</accession>
<evidence type="ECO:0000259" key="3">
    <source>
        <dbReference type="SMART" id="SM00198"/>
    </source>
</evidence>
<dbReference type="Proteomes" id="UP000652761">
    <property type="component" value="Unassembled WGS sequence"/>
</dbReference>
<dbReference type="PRINTS" id="PR00837">
    <property type="entry name" value="V5TPXLIKE"/>
</dbReference>
<feature type="domain" description="SCP" evidence="3">
    <location>
        <begin position="106"/>
        <end position="240"/>
    </location>
</feature>
<keyword evidence="2" id="KW-0472">Membrane</keyword>
<dbReference type="FunFam" id="3.40.33.10:FF:000004">
    <property type="entry name" value="CAP, cysteine-rich secretory protein, antigen 5"/>
    <property type="match status" value="1"/>
</dbReference>
<dbReference type="AlphaFoldDB" id="A0A843XU72"/>
<evidence type="ECO:0000313" key="5">
    <source>
        <dbReference type="Proteomes" id="UP000652761"/>
    </source>
</evidence>
<evidence type="ECO:0000313" key="4">
    <source>
        <dbReference type="EMBL" id="MQM22826.1"/>
    </source>
</evidence>
<dbReference type="InterPro" id="IPR014044">
    <property type="entry name" value="CAP_dom"/>
</dbReference>
<dbReference type="InterPro" id="IPR001283">
    <property type="entry name" value="CRISP-related"/>
</dbReference>
<dbReference type="InterPro" id="IPR035940">
    <property type="entry name" value="CAP_sf"/>
</dbReference>
<dbReference type="PANTHER" id="PTHR10334">
    <property type="entry name" value="CYSTEINE-RICH SECRETORY PROTEIN-RELATED"/>
    <property type="match status" value="1"/>
</dbReference>
<proteinExistence type="predicted"/>
<dbReference type="Gene3D" id="3.40.33.10">
    <property type="entry name" value="CAP"/>
    <property type="match status" value="1"/>
</dbReference>
<dbReference type="Pfam" id="PF00188">
    <property type="entry name" value="CAP"/>
    <property type="match status" value="1"/>
</dbReference>
<dbReference type="OrthoDB" id="745551at2759"/>
<dbReference type="CDD" id="cd05381">
    <property type="entry name" value="CAP_PR-1"/>
    <property type="match status" value="1"/>
</dbReference>
<keyword evidence="5" id="KW-1185">Reference proteome</keyword>
<keyword evidence="2" id="KW-0812">Transmembrane</keyword>
<name>A0A843XU72_COLES</name>
<feature type="transmembrane region" description="Helical" evidence="2">
    <location>
        <begin position="85"/>
        <end position="104"/>
    </location>
</feature>
<evidence type="ECO:0000256" key="1">
    <source>
        <dbReference type="SAM" id="MobiDB-lite"/>
    </source>
</evidence>
<feature type="compositionally biased region" description="Basic and acidic residues" evidence="1">
    <location>
        <begin position="19"/>
        <end position="33"/>
    </location>
</feature>
<dbReference type="SUPFAM" id="SSF55797">
    <property type="entry name" value="PR-1-like"/>
    <property type="match status" value="1"/>
</dbReference>
<gene>
    <name evidence="4" type="ORF">Taro_055885</name>
</gene>
<evidence type="ECO:0000256" key="2">
    <source>
        <dbReference type="SAM" id="Phobius"/>
    </source>
</evidence>
<sequence>MMTERVGKGRGRSGGGFDHLSEMGKRMTERERAKRMTERVRLLVRLPLQTTTPPSPHHRQSQHHIEGEKEEEEEAFDQAMGSSRLALLAMVAVLCLAVVGVAHAQSSPADWVRLHNSARARVGVGPVSWDGGLARYARNYAQGVARDCRLAYPGGPYGANAYWGRGAHRYTAGDAVSWCFAERQYYHYRSNTCDPGRSCRNYKQLVWRNSRSIGCASVRCSGGDGYYMLCVYNPKGNIPGRRPY</sequence>